<dbReference type="RefSeq" id="WP_179372750.1">
    <property type="nucleotide sequence ID" value="NZ_CP026995.1"/>
</dbReference>
<dbReference type="GeneID" id="56067593"/>
<gene>
    <name evidence="2" type="ORF">C5F50_05860</name>
</gene>
<accession>A0A7D5M7V8</accession>
<evidence type="ECO:0000313" key="3">
    <source>
        <dbReference type="Proteomes" id="UP000509478"/>
    </source>
</evidence>
<feature type="coiled-coil region" evidence="1">
    <location>
        <begin position="59"/>
        <end position="93"/>
    </location>
</feature>
<dbReference type="OrthoDB" id="3014at2157"/>
<keyword evidence="1" id="KW-0175">Coiled coil</keyword>
<sequence length="428" mass="49667">MAGMIILGISVVLALFFATNSVFADSVDTSEQITLSKDLENNSVAQDILKKIEKSKKWIAQIEQRNFEALEKQKELEKKRAEAIQILEKKLKKWEDLWEYYTFDKMLESALENSPAKYTSSTYDHPLKFTASKINAGRDALHKVILEGGGPEKAREAFVIAAKITRAEMLAANSLFNVINNNAYYNQQILFSSDGNFEEIISGEQLRKYYQDYRTNPGYLQANPFDKISWEDLGKNNPDTECRQDQVLVYRTHADDYVCTTEYTAEMWVHHKMGTVVTDTFLETKDPVDVKKFQQDRIFEKVKNLNSKIESMQKHNELKISDTKKKYTSIFVNMETEQNEEEKKVIEKFNNSGSMSKKTFSQQISDIREKYKQLEETVVDEQSRILEILENQHQTSINNFVKNYESDSEMRIIWNSQNPVFEAEISLS</sequence>
<feature type="coiled-coil region" evidence="1">
    <location>
        <begin position="357"/>
        <end position="391"/>
    </location>
</feature>
<name>A0A7D5M7V8_9ARCH</name>
<dbReference type="KEGG" id="nue:C5F50_05860"/>
<keyword evidence="3" id="KW-1185">Reference proteome</keyword>
<dbReference type="EMBL" id="CP026995">
    <property type="protein sequence ID" value="QLH06650.1"/>
    <property type="molecule type" value="Genomic_DNA"/>
</dbReference>
<organism evidence="2 3">
    <name type="scientific">Nitrosopumilus ureiphilus</name>
    <dbReference type="NCBI Taxonomy" id="1470067"/>
    <lineage>
        <taxon>Archaea</taxon>
        <taxon>Nitrososphaerota</taxon>
        <taxon>Nitrososphaeria</taxon>
        <taxon>Nitrosopumilales</taxon>
        <taxon>Nitrosopumilaceae</taxon>
        <taxon>Nitrosopumilus</taxon>
    </lineage>
</organism>
<dbReference type="AlphaFoldDB" id="A0A7D5M7V8"/>
<reference evidence="2 3" key="1">
    <citation type="submission" date="2018-02" db="EMBL/GenBank/DDBJ databases">
        <title>Complete genome of Nitrosopumilus ureaphilus PS0.</title>
        <authorList>
            <person name="Qin W."/>
            <person name="Zheng Y."/>
            <person name="Stahl D.A."/>
        </authorList>
    </citation>
    <scope>NUCLEOTIDE SEQUENCE [LARGE SCALE GENOMIC DNA]</scope>
    <source>
        <strain evidence="2 3">PS0</strain>
    </source>
</reference>
<evidence type="ECO:0000256" key="1">
    <source>
        <dbReference type="SAM" id="Coils"/>
    </source>
</evidence>
<evidence type="ECO:0000313" key="2">
    <source>
        <dbReference type="EMBL" id="QLH06650.1"/>
    </source>
</evidence>
<proteinExistence type="predicted"/>
<protein>
    <submittedName>
        <fullName evidence="2">Uncharacterized protein</fullName>
    </submittedName>
</protein>
<dbReference type="Proteomes" id="UP000509478">
    <property type="component" value="Chromosome"/>
</dbReference>